<dbReference type="EMBL" id="JAKOOW010000024">
    <property type="protein sequence ID" value="MCG6504109.1"/>
    <property type="molecule type" value="Genomic_DNA"/>
</dbReference>
<dbReference type="GO" id="GO:0032259">
    <property type="term" value="P:methylation"/>
    <property type="evidence" value="ECO:0007669"/>
    <property type="project" value="UniProtKB-KW"/>
</dbReference>
<dbReference type="GO" id="GO:0008168">
    <property type="term" value="F:methyltransferase activity"/>
    <property type="evidence" value="ECO:0007669"/>
    <property type="project" value="UniProtKB-KW"/>
</dbReference>
<dbReference type="InterPro" id="IPR029063">
    <property type="entry name" value="SAM-dependent_MTases_sf"/>
</dbReference>
<protein>
    <submittedName>
        <fullName evidence="4">Class I SAM-dependent methyltransferase</fullName>
    </submittedName>
</protein>
<evidence type="ECO:0000259" key="3">
    <source>
        <dbReference type="Pfam" id="PF05175"/>
    </source>
</evidence>
<dbReference type="Gene3D" id="3.40.50.150">
    <property type="entry name" value="Vaccinia Virus protein VP39"/>
    <property type="match status" value="1"/>
</dbReference>
<dbReference type="Proteomes" id="UP001298424">
    <property type="component" value="Unassembled WGS sequence"/>
</dbReference>
<dbReference type="InterPro" id="IPR007848">
    <property type="entry name" value="Small_mtfrase_dom"/>
</dbReference>
<dbReference type="PANTHER" id="PTHR18895">
    <property type="entry name" value="HEMK METHYLTRANSFERASE"/>
    <property type="match status" value="1"/>
</dbReference>
<dbReference type="CDD" id="cd02440">
    <property type="entry name" value="AdoMet_MTases"/>
    <property type="match status" value="1"/>
</dbReference>
<keyword evidence="5" id="KW-1185">Reference proteome</keyword>
<proteinExistence type="predicted"/>
<keyword evidence="1 4" id="KW-0489">Methyltransferase</keyword>
<dbReference type="SUPFAM" id="SSF53335">
    <property type="entry name" value="S-adenosyl-L-methionine-dependent methyltransferases"/>
    <property type="match status" value="1"/>
</dbReference>
<evidence type="ECO:0000313" key="5">
    <source>
        <dbReference type="Proteomes" id="UP001298424"/>
    </source>
</evidence>
<keyword evidence="1 4" id="KW-0808">Transferase</keyword>
<evidence type="ECO:0000256" key="2">
    <source>
        <dbReference type="ARBA" id="ARBA00022691"/>
    </source>
</evidence>
<gene>
    <name evidence="4" type="ORF">MB824_06340</name>
</gene>
<dbReference type="InterPro" id="IPR050320">
    <property type="entry name" value="N5-glutamine_MTase"/>
</dbReference>
<name>A0ABS9NMS7_9NEIS</name>
<dbReference type="InterPro" id="IPR002052">
    <property type="entry name" value="DNA_methylase_N6_adenine_CS"/>
</dbReference>
<accession>A0ABS9NMS7</accession>
<evidence type="ECO:0000313" key="4">
    <source>
        <dbReference type="EMBL" id="MCG6504109.1"/>
    </source>
</evidence>
<sequence>MITVLPQNLDCEYRSPAFRSPPPSAQAVRECSAREIFQAACQNRATLWQGDYHNAKQVLAALKKRLRKPPKPAATPAEAFHKHRLAQSQAARGADMLLVRIDPGFELRLPRAPDVAAALAAVYGEANREPFLLPLNQLLGFIGAWQWQLNGVDTGVLPARIHVPYGVFSPLRGEYLQLIAQAPLPANAQTAWDIGTGSGVLALLLHQRGLRNISATDTNPRAIAAARANFARAGADADIRLLEQDLFPQGHADLIVCNPPWLPAKPTSELETALYDPGHAMLRALLAGARERLTPQGQLWLVMSDLAEHLGLREPQALAQWFQAAGLRLANHLQTAPQHPKAADDTDPLAFARRRERTSLYILEAENGHAA</sequence>
<feature type="domain" description="Methyltransferase small" evidence="3">
    <location>
        <begin position="184"/>
        <end position="305"/>
    </location>
</feature>
<evidence type="ECO:0000256" key="1">
    <source>
        <dbReference type="ARBA" id="ARBA00022603"/>
    </source>
</evidence>
<keyword evidence="2" id="KW-0949">S-adenosyl-L-methionine</keyword>
<dbReference type="Pfam" id="PF05175">
    <property type="entry name" value="MTS"/>
    <property type="match status" value="1"/>
</dbReference>
<dbReference type="PANTHER" id="PTHR18895:SF74">
    <property type="entry name" value="MTRF1L RELEASE FACTOR GLUTAMINE METHYLTRANSFERASE"/>
    <property type="match status" value="1"/>
</dbReference>
<organism evidence="4 5">
    <name type="scientific">Kingella pumchi</name>
    <dbReference type="NCBI Taxonomy" id="2779506"/>
    <lineage>
        <taxon>Bacteria</taxon>
        <taxon>Pseudomonadati</taxon>
        <taxon>Pseudomonadota</taxon>
        <taxon>Betaproteobacteria</taxon>
        <taxon>Neisseriales</taxon>
        <taxon>Neisseriaceae</taxon>
        <taxon>Kingella</taxon>
    </lineage>
</organism>
<dbReference type="RefSeq" id="WP_238747007.1">
    <property type="nucleotide sequence ID" value="NZ_JAKOOW010000024.1"/>
</dbReference>
<comment type="caution">
    <text evidence="4">The sequence shown here is derived from an EMBL/GenBank/DDBJ whole genome shotgun (WGS) entry which is preliminary data.</text>
</comment>
<reference evidence="4 5" key="1">
    <citation type="submission" date="2022-02" db="EMBL/GenBank/DDBJ databases">
        <title>Genome sequence data of Kingella unionensis sp. nov. strain CICC 24913 (CCUG 75125).</title>
        <authorList>
            <person name="Xiao M."/>
        </authorList>
    </citation>
    <scope>NUCLEOTIDE SEQUENCE [LARGE SCALE GENOMIC DNA]</scope>
    <source>
        <strain evidence="4 5">CICC 24913</strain>
    </source>
</reference>
<dbReference type="PROSITE" id="PS00092">
    <property type="entry name" value="N6_MTASE"/>
    <property type="match status" value="1"/>
</dbReference>